<evidence type="ECO:0000256" key="4">
    <source>
        <dbReference type="ARBA" id="ARBA00022801"/>
    </source>
</evidence>
<evidence type="ECO:0000256" key="2">
    <source>
        <dbReference type="ARBA" id="ARBA00007092"/>
    </source>
</evidence>
<dbReference type="Pfam" id="PF03372">
    <property type="entry name" value="Exo_endo_phos"/>
    <property type="match status" value="1"/>
</dbReference>
<dbReference type="InterPro" id="IPR004808">
    <property type="entry name" value="AP_endonuc_1"/>
</dbReference>
<proteinExistence type="inferred from homology"/>
<keyword evidence="4 7" id="KW-0378">Hydrolase</keyword>
<evidence type="ECO:0000256" key="3">
    <source>
        <dbReference type="ARBA" id="ARBA00022723"/>
    </source>
</evidence>
<keyword evidence="5" id="KW-0460">Magnesium</keyword>
<keyword evidence="3" id="KW-0479">Metal-binding</keyword>
<dbReference type="PANTHER" id="PTHR43250:SF2">
    <property type="entry name" value="EXODEOXYRIBONUCLEASE III"/>
    <property type="match status" value="1"/>
</dbReference>
<dbReference type="RefSeq" id="WP_251934651.1">
    <property type="nucleotide sequence ID" value="NZ_CP098747.1"/>
</dbReference>
<comment type="cofactor">
    <cofactor evidence="1">
        <name>Mg(2+)</name>
        <dbReference type="ChEBI" id="CHEBI:18420"/>
    </cofactor>
</comment>
<dbReference type="PANTHER" id="PTHR43250">
    <property type="entry name" value="EXODEOXYRIBONUCLEASE III"/>
    <property type="match status" value="1"/>
</dbReference>
<name>A0ABY4WA75_9PROT</name>
<dbReference type="Proteomes" id="UP001056291">
    <property type="component" value="Chromosome"/>
</dbReference>
<dbReference type="PROSITE" id="PS51435">
    <property type="entry name" value="AP_NUCLEASE_F1_4"/>
    <property type="match status" value="1"/>
</dbReference>
<dbReference type="EMBL" id="CP098747">
    <property type="protein sequence ID" value="USG61556.1"/>
    <property type="molecule type" value="Genomic_DNA"/>
</dbReference>
<reference evidence="7" key="1">
    <citation type="submission" date="2022-06" db="EMBL/GenBank/DDBJ databases">
        <title>Sneathiella actinostolidae sp. nov., isolated from a sea anemonein the Western Pacific Ocean.</title>
        <authorList>
            <person name="Wei M.J."/>
        </authorList>
    </citation>
    <scope>NUCLEOTIDE SEQUENCE</scope>
    <source>
        <strain evidence="7">PHK-P5</strain>
    </source>
</reference>
<evidence type="ECO:0000313" key="8">
    <source>
        <dbReference type="Proteomes" id="UP001056291"/>
    </source>
</evidence>
<evidence type="ECO:0000259" key="6">
    <source>
        <dbReference type="Pfam" id="PF03372"/>
    </source>
</evidence>
<dbReference type="SUPFAM" id="SSF56219">
    <property type="entry name" value="DNase I-like"/>
    <property type="match status" value="1"/>
</dbReference>
<gene>
    <name evidence="7" type="primary">xth</name>
    <name evidence="7" type="ORF">NBZ79_01015</name>
</gene>
<comment type="similarity">
    <text evidence="2">Belongs to the DNA repair enzymes AP/ExoA family.</text>
</comment>
<dbReference type="NCBIfam" id="TIGR00195">
    <property type="entry name" value="exoDNase_III"/>
    <property type="match status" value="1"/>
</dbReference>
<dbReference type="GO" id="GO:0008311">
    <property type="term" value="F:double-stranded DNA 3'-5' DNA exonuclease activity"/>
    <property type="evidence" value="ECO:0007669"/>
    <property type="project" value="UniProtKB-EC"/>
</dbReference>
<evidence type="ECO:0000256" key="5">
    <source>
        <dbReference type="ARBA" id="ARBA00022842"/>
    </source>
</evidence>
<evidence type="ECO:0000313" key="7">
    <source>
        <dbReference type="EMBL" id="USG61556.1"/>
    </source>
</evidence>
<keyword evidence="8" id="KW-1185">Reference proteome</keyword>
<dbReference type="NCBIfam" id="TIGR00633">
    <property type="entry name" value="xth"/>
    <property type="match status" value="1"/>
</dbReference>
<dbReference type="InterPro" id="IPR037493">
    <property type="entry name" value="ExoIII-like"/>
</dbReference>
<dbReference type="InterPro" id="IPR005135">
    <property type="entry name" value="Endo/exonuclease/phosphatase"/>
</dbReference>
<dbReference type="InterPro" id="IPR036691">
    <property type="entry name" value="Endo/exonu/phosph_ase_sf"/>
</dbReference>
<protein>
    <submittedName>
        <fullName evidence="7">Exodeoxyribonuclease III</fullName>
        <ecNumber evidence="7">3.1.11.2</ecNumber>
    </submittedName>
</protein>
<dbReference type="Gene3D" id="3.60.10.10">
    <property type="entry name" value="Endonuclease/exonuclease/phosphatase"/>
    <property type="match status" value="1"/>
</dbReference>
<accession>A0ABY4WA75</accession>
<dbReference type="PROSITE" id="PS00726">
    <property type="entry name" value="AP_NUCLEASE_F1_1"/>
    <property type="match status" value="1"/>
</dbReference>
<dbReference type="InterPro" id="IPR020847">
    <property type="entry name" value="AP_endonuclease_F1_BS"/>
</dbReference>
<evidence type="ECO:0000256" key="1">
    <source>
        <dbReference type="ARBA" id="ARBA00001946"/>
    </source>
</evidence>
<dbReference type="CDD" id="cd09086">
    <property type="entry name" value="ExoIII-like_AP-endo"/>
    <property type="match status" value="1"/>
</dbReference>
<sequence>MSKMRLVTWNVNSVRARLSHVENFVAENNPDILCLQETKVTDNEFPLKAFTKMGFEHHVIAGQKSYNGVAIFSKRPFSVCDGPLWCGKDDKRHLAIELENGIEVNNFYVPAGGDVPDVDENDKFAHKLDFMTEMTDWFTKRQSKNNKLVLVGDLNVAPYESDVWSHKQLLKVVSHTPIEVEHMDRIMNSHDWIDVMRHFVPEPEPLYSWWSYRARDWKAANKGRRLDHVWVTPALKPHLKAMDVLLEPRGWEKPSDHAPVVVDFDLKGLK</sequence>
<organism evidence="7 8">
    <name type="scientific">Sneathiella marina</name>
    <dbReference type="NCBI Taxonomy" id="2950108"/>
    <lineage>
        <taxon>Bacteria</taxon>
        <taxon>Pseudomonadati</taxon>
        <taxon>Pseudomonadota</taxon>
        <taxon>Alphaproteobacteria</taxon>
        <taxon>Sneathiellales</taxon>
        <taxon>Sneathiellaceae</taxon>
        <taxon>Sneathiella</taxon>
    </lineage>
</organism>
<feature type="domain" description="Endonuclease/exonuclease/phosphatase" evidence="6">
    <location>
        <begin position="7"/>
        <end position="257"/>
    </location>
</feature>
<dbReference type="EC" id="3.1.11.2" evidence="7"/>